<keyword evidence="3" id="KW-1185">Reference proteome</keyword>
<proteinExistence type="predicted"/>
<feature type="chain" id="PRO_5023018427" description="Peptidase A2 domain-containing protein" evidence="1">
    <location>
        <begin position="20"/>
        <end position="299"/>
    </location>
</feature>
<dbReference type="AlphaFoldDB" id="A0A5B7YCY9"/>
<name>A0A5B7YCY9_9ALTE</name>
<dbReference type="InterPro" id="IPR021109">
    <property type="entry name" value="Peptidase_aspartic_dom_sf"/>
</dbReference>
<feature type="signal peptide" evidence="1">
    <location>
        <begin position="1"/>
        <end position="19"/>
    </location>
</feature>
<keyword evidence="1" id="KW-0732">Signal</keyword>
<dbReference type="Proteomes" id="UP000304912">
    <property type="component" value="Chromosome"/>
</dbReference>
<organism evidence="2 3">
    <name type="scientific">Salinimonas iocasae</name>
    <dbReference type="NCBI Taxonomy" id="2572577"/>
    <lineage>
        <taxon>Bacteria</taxon>
        <taxon>Pseudomonadati</taxon>
        <taxon>Pseudomonadota</taxon>
        <taxon>Gammaproteobacteria</taxon>
        <taxon>Alteromonadales</taxon>
        <taxon>Alteromonadaceae</taxon>
        <taxon>Alteromonas/Salinimonas group</taxon>
        <taxon>Salinimonas</taxon>
    </lineage>
</organism>
<dbReference type="Gene3D" id="2.40.70.10">
    <property type="entry name" value="Acid Proteases"/>
    <property type="match status" value="2"/>
</dbReference>
<sequence length="299" mass="32300">MKFSTLFAFLFIYAPFAQGAMDEIPLQVTDDGHFSLEAVINGREGTFILDTGSTGSIVGLSKLKYFGIRNAKSAIDGIIIGDEEKGKIETFPISIESLVIGTHELTLKNIHSNSTLHLEPQIDGIIGHDAIVELHALVDIRNSRLLVPKKDNDVEARFTGSGSKYTAIPLLQTEMGFNLVKARLEQQDVVMLVDSGAQQVVLDMSVVDDDFGFDLENHPKAKLVGHDGTETPMKVVLNKTIKIGSAAINGDFLVADFGALKQAIGSKNGMFVGIVGNKELASINSIIDAANNTIYVQKN</sequence>
<dbReference type="KEGG" id="salk:FBQ74_06355"/>
<gene>
    <name evidence="2" type="ORF">FBQ74_06355</name>
</gene>
<evidence type="ECO:0000313" key="3">
    <source>
        <dbReference type="Proteomes" id="UP000304912"/>
    </source>
</evidence>
<dbReference type="Pfam" id="PF13650">
    <property type="entry name" value="Asp_protease_2"/>
    <property type="match status" value="2"/>
</dbReference>
<evidence type="ECO:0000313" key="2">
    <source>
        <dbReference type="EMBL" id="QCZ93133.1"/>
    </source>
</evidence>
<evidence type="ECO:0000256" key="1">
    <source>
        <dbReference type="SAM" id="SignalP"/>
    </source>
</evidence>
<protein>
    <recommendedName>
        <fullName evidence="4">Peptidase A2 domain-containing protein</fullName>
    </recommendedName>
</protein>
<reference evidence="2 3" key="1">
    <citation type="submission" date="2019-04" db="EMBL/GenBank/DDBJ databases">
        <title>Salinimonas iocasae sp. nov., a halophilic bacterium isolated from the outer tube casing of tubeworms in Okinawa Trough.</title>
        <authorList>
            <person name="Zhang H."/>
            <person name="Wang H."/>
            <person name="Li C."/>
        </authorList>
    </citation>
    <scope>NUCLEOTIDE SEQUENCE [LARGE SCALE GENOMIC DNA]</scope>
    <source>
        <strain evidence="2 3">KX18D6</strain>
    </source>
</reference>
<dbReference type="SUPFAM" id="SSF50630">
    <property type="entry name" value="Acid proteases"/>
    <property type="match status" value="2"/>
</dbReference>
<dbReference type="OrthoDB" id="7433208at2"/>
<evidence type="ECO:0008006" key="4">
    <source>
        <dbReference type="Google" id="ProtNLM"/>
    </source>
</evidence>
<accession>A0A5B7YCY9</accession>
<dbReference type="EMBL" id="CP039852">
    <property type="protein sequence ID" value="QCZ93133.1"/>
    <property type="molecule type" value="Genomic_DNA"/>
</dbReference>